<sequence>MNFKKWESEVWKPERCEEYPHGYLVLKDVPELRQCLEWVIPGLDRLDVDRLTKDLPSAYKHRLPLSAQLWWSDYMSTFSSVYDELPDKETWNLAQLTARPQHQTLASIQQSEIEELENIIEEECPDVQIGNQGRFFQRQLRWWTTMDQFQKVTWHLSTLKIRVTDHLLQRFWK</sequence>
<proteinExistence type="predicted"/>
<gene>
    <name evidence="1" type="ORF">HOLleu_26471</name>
</gene>
<organism evidence="1 2">
    <name type="scientific">Holothuria leucospilota</name>
    <name type="common">Black long sea cucumber</name>
    <name type="synonym">Mertensiothuria leucospilota</name>
    <dbReference type="NCBI Taxonomy" id="206669"/>
    <lineage>
        <taxon>Eukaryota</taxon>
        <taxon>Metazoa</taxon>
        <taxon>Echinodermata</taxon>
        <taxon>Eleutherozoa</taxon>
        <taxon>Echinozoa</taxon>
        <taxon>Holothuroidea</taxon>
        <taxon>Aspidochirotacea</taxon>
        <taxon>Aspidochirotida</taxon>
        <taxon>Holothuriidae</taxon>
        <taxon>Holothuria</taxon>
    </lineage>
</organism>
<reference evidence="1" key="1">
    <citation type="submission" date="2021-10" db="EMBL/GenBank/DDBJ databases">
        <title>Tropical sea cucumber genome reveals ecological adaptation and Cuvierian tubules defense mechanism.</title>
        <authorList>
            <person name="Chen T."/>
        </authorList>
    </citation>
    <scope>NUCLEOTIDE SEQUENCE</scope>
    <source>
        <strain evidence="1">Nanhai2018</strain>
        <tissue evidence="1">Muscle</tissue>
    </source>
</reference>
<name>A0A9Q1BNZ5_HOLLE</name>
<comment type="caution">
    <text evidence="1">The sequence shown here is derived from an EMBL/GenBank/DDBJ whole genome shotgun (WGS) entry which is preliminary data.</text>
</comment>
<evidence type="ECO:0000313" key="2">
    <source>
        <dbReference type="Proteomes" id="UP001152320"/>
    </source>
</evidence>
<dbReference type="OrthoDB" id="410478at2759"/>
<dbReference type="EMBL" id="JAIZAY010000013">
    <property type="protein sequence ID" value="KAJ8030146.1"/>
    <property type="molecule type" value="Genomic_DNA"/>
</dbReference>
<evidence type="ECO:0000313" key="1">
    <source>
        <dbReference type="EMBL" id="KAJ8030146.1"/>
    </source>
</evidence>
<protein>
    <submittedName>
        <fullName evidence="1">Uncharacterized protein</fullName>
    </submittedName>
</protein>
<dbReference type="AlphaFoldDB" id="A0A9Q1BNZ5"/>
<accession>A0A9Q1BNZ5</accession>
<keyword evidence="2" id="KW-1185">Reference proteome</keyword>
<dbReference type="Proteomes" id="UP001152320">
    <property type="component" value="Chromosome 13"/>
</dbReference>